<name>A0A0F9KDW2_9ZZZZ</name>
<gene>
    <name evidence="1" type="ORF">LCGC14_1715640</name>
</gene>
<protein>
    <submittedName>
        <fullName evidence="1">Uncharacterized protein</fullName>
    </submittedName>
</protein>
<accession>A0A0F9KDW2</accession>
<evidence type="ECO:0000313" key="1">
    <source>
        <dbReference type="EMBL" id="KKM13495.1"/>
    </source>
</evidence>
<dbReference type="EMBL" id="LAZR01015368">
    <property type="protein sequence ID" value="KKM13495.1"/>
    <property type="molecule type" value="Genomic_DNA"/>
</dbReference>
<reference evidence="1" key="1">
    <citation type="journal article" date="2015" name="Nature">
        <title>Complex archaea that bridge the gap between prokaryotes and eukaryotes.</title>
        <authorList>
            <person name="Spang A."/>
            <person name="Saw J.H."/>
            <person name="Jorgensen S.L."/>
            <person name="Zaremba-Niedzwiedzka K."/>
            <person name="Martijn J."/>
            <person name="Lind A.E."/>
            <person name="van Eijk R."/>
            <person name="Schleper C."/>
            <person name="Guy L."/>
            <person name="Ettema T.J."/>
        </authorList>
    </citation>
    <scope>NUCLEOTIDE SEQUENCE</scope>
</reference>
<sequence length="179" mass="20593">MSIKLNMETQKNIRKLGRRAGKLQEVAAETINDEAQALDTNYKRRLQRNQRLRAKRFTLGSIKIFKATPIRRSGEPRQLGKINAILGIRRMKGGKQHYLAKLEEGVTRRGHSKTRNRVPIPLTAARTSQNINKPISSPNRLTKGNTQTLKAGSKIFGLPNDRFKNPRQRFAILYRYFRT</sequence>
<comment type="caution">
    <text evidence="1">The sequence shown here is derived from an EMBL/GenBank/DDBJ whole genome shotgun (WGS) entry which is preliminary data.</text>
</comment>
<dbReference type="AlphaFoldDB" id="A0A0F9KDW2"/>
<organism evidence="1">
    <name type="scientific">marine sediment metagenome</name>
    <dbReference type="NCBI Taxonomy" id="412755"/>
    <lineage>
        <taxon>unclassified sequences</taxon>
        <taxon>metagenomes</taxon>
        <taxon>ecological metagenomes</taxon>
    </lineage>
</organism>
<feature type="non-terminal residue" evidence="1">
    <location>
        <position position="179"/>
    </location>
</feature>
<proteinExistence type="predicted"/>